<dbReference type="PANTHER" id="PTHR11447:SF8">
    <property type="entry name" value="TUMOR PROTEIN 63"/>
    <property type="match status" value="1"/>
</dbReference>
<dbReference type="InterPro" id="IPR010991">
    <property type="entry name" value="p53_tetrameristn"/>
</dbReference>
<evidence type="ECO:0000313" key="16">
    <source>
        <dbReference type="EMBL" id="KAK2090868.1"/>
    </source>
</evidence>
<sequence length="348" mass="39688">MRHAAMKSGQIIVLIWNVTISPVGSLLPFSTGPNSKQYSTELKKLYCQIAKTCPIQIKVMTPPPQGAVIRAMPVYKKAEHVTEVVKRCPNHELSREFNEGQIAPPSHLIRVEGNSHAQYVEDPITGRQSVLVPYEPPQVGTEFTTVLYNFMCNSSCVGGMNRRPILIIVTLETRDGQVLGRRCFEARICACPGRDRKADEDSIRKQQVSDSTKNGDDVGEWGDLEKLHDKTCDLQQQVVFQPSESVRIAFRQNTHGIQMTSIKKRRSPDDELLYLPYTRSSKDANCKSKIKTSGSEEGPHRWDEGRETYEMLLKIKESLELMQYLPQHTIETYRQQQQQQHQHLLQKQ</sequence>
<evidence type="ECO:0000313" key="17">
    <source>
        <dbReference type="Proteomes" id="UP001266305"/>
    </source>
</evidence>
<keyword evidence="4 11" id="KW-0479">Metal-binding</keyword>
<evidence type="ECO:0000256" key="5">
    <source>
        <dbReference type="ARBA" id="ARBA00022833"/>
    </source>
</evidence>
<dbReference type="Gene3D" id="4.10.170.10">
    <property type="entry name" value="p53-like tetramerisation domain"/>
    <property type="match status" value="1"/>
</dbReference>
<comment type="caution">
    <text evidence="16">The sequence shown here is derived from an EMBL/GenBank/DDBJ whole genome shotgun (WGS) entry which is preliminary data.</text>
</comment>
<keyword evidence="17" id="KW-1185">Reference proteome</keyword>
<dbReference type="PROSITE" id="PS00348">
    <property type="entry name" value="P53"/>
    <property type="match status" value="1"/>
</dbReference>
<evidence type="ECO:0000256" key="3">
    <source>
        <dbReference type="ARBA" id="ARBA00022703"/>
    </source>
</evidence>
<feature type="region of interest" description="Disordered" evidence="12">
    <location>
        <begin position="199"/>
        <end position="220"/>
    </location>
</feature>
<evidence type="ECO:0000259" key="15">
    <source>
        <dbReference type="Pfam" id="PF07710"/>
    </source>
</evidence>
<name>A0ABQ9U1C6_SAGOE</name>
<evidence type="ECO:0000256" key="11">
    <source>
        <dbReference type="RuleBase" id="RU003304"/>
    </source>
</evidence>
<comment type="function">
    <text evidence="11">Multifunctional transcription factor that induces cell cycle arrest, DNA repair or apoptosis upon binding to its target DNA sequence. Acts as a tumor suppressor in many tumor types; induces growth arrest or apoptosis depending on the physiological circumstances and cell type. Negatively regulates cell division by controlling expression of a set of genes required for this process. One of the activated genes is an inhibitor of cyclin-dependent kinases. Apoptosis induction seems to be mediated either by stimulation of BAX and FAS antigen expression, or by repression of Bcl-2 expression.</text>
</comment>
<feature type="domain" description="p53 tetramerisation" evidence="15">
    <location>
        <begin position="305"/>
        <end position="329"/>
    </location>
</feature>
<keyword evidence="5 11" id="KW-0862">Zinc</keyword>
<feature type="signal peptide" evidence="13">
    <location>
        <begin position="1"/>
        <end position="25"/>
    </location>
</feature>
<keyword evidence="7 11" id="KW-0238">DNA-binding</keyword>
<keyword evidence="2" id="KW-1017">Isopeptide bond</keyword>
<organism evidence="16 17">
    <name type="scientific">Saguinus oedipus</name>
    <name type="common">Cotton-top tamarin</name>
    <name type="synonym">Oedipomidas oedipus</name>
    <dbReference type="NCBI Taxonomy" id="9490"/>
    <lineage>
        <taxon>Eukaryota</taxon>
        <taxon>Metazoa</taxon>
        <taxon>Chordata</taxon>
        <taxon>Craniata</taxon>
        <taxon>Vertebrata</taxon>
        <taxon>Euteleostomi</taxon>
        <taxon>Mammalia</taxon>
        <taxon>Eutheria</taxon>
        <taxon>Euarchontoglires</taxon>
        <taxon>Primates</taxon>
        <taxon>Haplorrhini</taxon>
        <taxon>Platyrrhini</taxon>
        <taxon>Cebidae</taxon>
        <taxon>Callitrichinae</taxon>
        <taxon>Saguinus</taxon>
    </lineage>
</organism>
<dbReference type="InterPro" id="IPR057064">
    <property type="entry name" value="P53_central_site"/>
</dbReference>
<dbReference type="InterPro" id="IPR008967">
    <property type="entry name" value="p53-like_TF_DNA-bd_sf"/>
</dbReference>
<evidence type="ECO:0000256" key="2">
    <source>
        <dbReference type="ARBA" id="ARBA00022499"/>
    </source>
</evidence>
<dbReference type="CDD" id="cd08367">
    <property type="entry name" value="P53"/>
    <property type="match status" value="1"/>
</dbReference>
<dbReference type="Gene3D" id="2.60.40.720">
    <property type="match status" value="1"/>
</dbReference>
<comment type="similarity">
    <text evidence="1 11">Belongs to the p53 family.</text>
</comment>
<evidence type="ECO:0000256" key="7">
    <source>
        <dbReference type="ARBA" id="ARBA00023125"/>
    </source>
</evidence>
<dbReference type="Pfam" id="PF00870">
    <property type="entry name" value="P53"/>
    <property type="match status" value="1"/>
</dbReference>
<comment type="cofactor">
    <cofactor evidence="11">
        <name>Zn(2+)</name>
        <dbReference type="ChEBI" id="CHEBI:29105"/>
    </cofactor>
    <text evidence="11">Binds 1 zinc ion per subunit.</text>
</comment>
<keyword evidence="11" id="KW-0963">Cytoplasm</keyword>
<evidence type="ECO:0000256" key="4">
    <source>
        <dbReference type="ARBA" id="ARBA00022723"/>
    </source>
</evidence>
<dbReference type="InterPro" id="IPR011615">
    <property type="entry name" value="p53_DNA-bd"/>
</dbReference>
<comment type="subunit">
    <text evidence="11">Binds DNA as a homotetramer.</text>
</comment>
<keyword evidence="10 11" id="KW-0539">Nucleus</keyword>
<keyword evidence="9 11" id="KW-0804">Transcription</keyword>
<dbReference type="PANTHER" id="PTHR11447">
    <property type="entry name" value="CELLULAR TUMOR ANTIGEN P53"/>
    <property type="match status" value="1"/>
</dbReference>
<evidence type="ECO:0000256" key="9">
    <source>
        <dbReference type="ARBA" id="ARBA00023163"/>
    </source>
</evidence>
<evidence type="ECO:0000256" key="13">
    <source>
        <dbReference type="SAM" id="SignalP"/>
    </source>
</evidence>
<feature type="chain" id="PRO_5046657780" description="Cellular tumor antigen p53" evidence="13">
    <location>
        <begin position="26"/>
        <end position="348"/>
    </location>
</feature>
<dbReference type="EMBL" id="JASSZA010000016">
    <property type="protein sequence ID" value="KAK2090868.1"/>
    <property type="molecule type" value="Genomic_DNA"/>
</dbReference>
<proteinExistence type="inferred from homology"/>
<evidence type="ECO:0000256" key="10">
    <source>
        <dbReference type="ARBA" id="ARBA00023242"/>
    </source>
</evidence>
<gene>
    <name evidence="16" type="primary">TP63_1</name>
    <name evidence="16" type="ORF">P7K49_030152</name>
</gene>
<keyword evidence="13" id="KW-0732">Signal</keyword>
<keyword evidence="6 11" id="KW-0805">Transcription regulation</keyword>
<protein>
    <recommendedName>
        <fullName evidence="11">Cellular tumor antigen p53</fullName>
    </recommendedName>
</protein>
<dbReference type="SUPFAM" id="SSF47719">
    <property type="entry name" value="p53 tetramerization domain"/>
    <property type="match status" value="1"/>
</dbReference>
<dbReference type="InterPro" id="IPR002117">
    <property type="entry name" value="p53_tumour_suppressor"/>
</dbReference>
<keyword evidence="11" id="KW-0131">Cell cycle</keyword>
<dbReference type="SUPFAM" id="SSF49417">
    <property type="entry name" value="p53-like transcription factors"/>
    <property type="match status" value="1"/>
</dbReference>
<evidence type="ECO:0000256" key="12">
    <source>
        <dbReference type="SAM" id="MobiDB-lite"/>
    </source>
</evidence>
<comment type="subcellular location">
    <subcellularLocation>
        <location evidence="11">Cytoplasm</location>
    </subcellularLocation>
    <subcellularLocation>
        <location evidence="11">Nucleus</location>
    </subcellularLocation>
</comment>
<evidence type="ECO:0000259" key="14">
    <source>
        <dbReference type="Pfam" id="PF00870"/>
    </source>
</evidence>
<accession>A0ABQ9U1C6</accession>
<keyword evidence="8 11" id="KW-0010">Activator</keyword>
<dbReference type="Pfam" id="PF07710">
    <property type="entry name" value="P53_tetramer"/>
    <property type="match status" value="1"/>
</dbReference>
<evidence type="ECO:0000256" key="1">
    <source>
        <dbReference type="ARBA" id="ARBA00006167"/>
    </source>
</evidence>
<evidence type="ECO:0000256" key="8">
    <source>
        <dbReference type="ARBA" id="ARBA00023159"/>
    </source>
</evidence>
<keyword evidence="3 11" id="KW-0053">Apoptosis</keyword>
<reference evidence="16 17" key="1">
    <citation type="submission" date="2023-05" db="EMBL/GenBank/DDBJ databases">
        <title>B98-5 Cell Line De Novo Hybrid Assembly: An Optical Mapping Approach.</title>
        <authorList>
            <person name="Kananen K."/>
            <person name="Auerbach J.A."/>
            <person name="Kautto E."/>
            <person name="Blachly J.S."/>
        </authorList>
    </citation>
    <scope>NUCLEOTIDE SEQUENCE [LARGE SCALE GENOMIC DNA]</scope>
    <source>
        <strain evidence="16">B95-8</strain>
        <tissue evidence="16">Cell line</tissue>
    </source>
</reference>
<dbReference type="InterPro" id="IPR012346">
    <property type="entry name" value="p53/RUNT-type_TF_DNA-bd_sf"/>
</dbReference>
<evidence type="ECO:0000256" key="6">
    <source>
        <dbReference type="ARBA" id="ARBA00023015"/>
    </source>
</evidence>
<dbReference type="PRINTS" id="PR00386">
    <property type="entry name" value="P53SUPPRESSR"/>
</dbReference>
<dbReference type="InterPro" id="IPR036674">
    <property type="entry name" value="p53_tetramer_sf"/>
</dbReference>
<feature type="domain" description="p53 DNA-binding" evidence="14">
    <location>
        <begin position="35"/>
        <end position="201"/>
    </location>
</feature>
<dbReference type="Proteomes" id="UP001266305">
    <property type="component" value="Unassembled WGS sequence"/>
</dbReference>